<dbReference type="PROSITE" id="PS50059">
    <property type="entry name" value="FKBP_PPIASE"/>
    <property type="match status" value="1"/>
</dbReference>
<dbReference type="PANTHER" id="PTHR43811:SF19">
    <property type="entry name" value="39 KDA FK506-BINDING NUCLEAR PROTEIN"/>
    <property type="match status" value="1"/>
</dbReference>
<proteinExistence type="inferred from homology"/>
<evidence type="ECO:0000313" key="10">
    <source>
        <dbReference type="Proteomes" id="UP000464378"/>
    </source>
</evidence>
<dbReference type="Pfam" id="PF00254">
    <property type="entry name" value="FKBP_C"/>
    <property type="match status" value="1"/>
</dbReference>
<keyword evidence="10" id="KW-1185">Reference proteome</keyword>
<dbReference type="EMBL" id="LR586016">
    <property type="protein sequence ID" value="VIP00637.1"/>
    <property type="molecule type" value="Genomic_DNA"/>
</dbReference>
<dbReference type="SUPFAM" id="SSF54534">
    <property type="entry name" value="FKBP-like"/>
    <property type="match status" value="1"/>
</dbReference>
<evidence type="ECO:0000256" key="4">
    <source>
        <dbReference type="ARBA" id="ARBA00023110"/>
    </source>
</evidence>
<keyword evidence="7" id="KW-1133">Transmembrane helix</keyword>
<accession>A0A6C2YGU4</accession>
<name>A0A6C2YGU4_9BACT</name>
<keyword evidence="7" id="KW-0472">Membrane</keyword>
<evidence type="ECO:0000313" key="9">
    <source>
        <dbReference type="EMBL" id="VIP00637.1"/>
    </source>
</evidence>
<dbReference type="InterPro" id="IPR046357">
    <property type="entry name" value="PPIase_dom_sf"/>
</dbReference>
<dbReference type="Gene3D" id="3.10.50.40">
    <property type="match status" value="1"/>
</dbReference>
<dbReference type="Gene3D" id="3.40.50.1460">
    <property type="match status" value="1"/>
</dbReference>
<dbReference type="KEGG" id="tim:GMBLW1_33230"/>
<evidence type="ECO:0000256" key="5">
    <source>
        <dbReference type="ARBA" id="ARBA00023235"/>
    </source>
</evidence>
<dbReference type="InterPro" id="IPR001179">
    <property type="entry name" value="PPIase_FKBP_dom"/>
</dbReference>
<reference evidence="9" key="1">
    <citation type="submission" date="2019-04" db="EMBL/GenBank/DDBJ databases">
        <authorList>
            <consortium name="Science for Life Laboratories"/>
        </authorList>
    </citation>
    <scope>NUCLEOTIDE SEQUENCE</scope>
    <source>
        <strain evidence="9">MBLW1</strain>
    </source>
</reference>
<sequence length="416" mass="45356">MRTRSLWMLAILFVGMIVVLLLPSEPGRRYAMLVGVDTLPESGLTSLKYAESDLERLARVLPLTGIPDDQLRVMTPSFAKQNQWQAMQPTVANVRAQLKRYSQDLRPDDLLLIAFAGHLVELKSKPEAGLYLAMRDGKLSDPNSLLPLSELYQWLDKECPARAKVLLLDGVHANAADSPESAALLQRTTCPALPPPPQNTTVIISTAEGQATRELPDQKHSVFYDQVVSGILGEAGQNRRVTLESLASHLTVAVPQALAKLEPNADAATLRFTPQTMSAFRGEIILSAADPANKLTEPARIIPKALPNQSFEMKIEDLTIGDGAIAEPGKTLDVHYTGTLTNGEVFDSSVPRGKPFTFRLGSGQVIQGWEQGLSGMKVGGKRRLTVPPLLGYGQRDMGKIPANSTLIFEIELLKVR</sequence>
<evidence type="ECO:0000256" key="6">
    <source>
        <dbReference type="PROSITE-ProRule" id="PRU00277"/>
    </source>
</evidence>
<dbReference type="PANTHER" id="PTHR43811">
    <property type="entry name" value="FKBP-TYPE PEPTIDYL-PROLYL CIS-TRANS ISOMERASE FKPA"/>
    <property type="match status" value="1"/>
</dbReference>
<feature type="transmembrane region" description="Helical" evidence="7">
    <location>
        <begin position="6"/>
        <end position="23"/>
    </location>
</feature>
<dbReference type="EC" id="5.2.1.8" evidence="3 6"/>
<evidence type="ECO:0000259" key="8">
    <source>
        <dbReference type="PROSITE" id="PS50059"/>
    </source>
</evidence>
<feature type="domain" description="PPIase FKBP-type" evidence="8">
    <location>
        <begin position="329"/>
        <end position="416"/>
    </location>
</feature>
<dbReference type="AlphaFoldDB" id="A0A6C2YGU4"/>
<gene>
    <name evidence="9" type="ORF">GMBLW1_33230</name>
</gene>
<evidence type="ECO:0000256" key="2">
    <source>
        <dbReference type="ARBA" id="ARBA00006577"/>
    </source>
</evidence>
<dbReference type="FunFam" id="3.10.50.40:FF:000006">
    <property type="entry name" value="Peptidyl-prolyl cis-trans isomerase"/>
    <property type="match status" value="1"/>
</dbReference>
<dbReference type="FunCoup" id="A0A6C2YGU4">
    <property type="interactions" value="215"/>
</dbReference>
<keyword evidence="5 6" id="KW-0413">Isomerase</keyword>
<dbReference type="InParanoid" id="A0A6C2YGU4"/>
<comment type="catalytic activity">
    <reaction evidence="1 6">
        <text>[protein]-peptidylproline (omega=180) = [protein]-peptidylproline (omega=0)</text>
        <dbReference type="Rhea" id="RHEA:16237"/>
        <dbReference type="Rhea" id="RHEA-COMP:10747"/>
        <dbReference type="Rhea" id="RHEA-COMP:10748"/>
        <dbReference type="ChEBI" id="CHEBI:83833"/>
        <dbReference type="ChEBI" id="CHEBI:83834"/>
        <dbReference type="EC" id="5.2.1.8"/>
    </reaction>
</comment>
<dbReference type="Proteomes" id="UP000464378">
    <property type="component" value="Chromosome"/>
</dbReference>
<comment type="similarity">
    <text evidence="2">Belongs to the FKBP-type PPIase family.</text>
</comment>
<protein>
    <recommendedName>
        <fullName evidence="3 6">peptidylprolyl isomerase</fullName>
        <ecNumber evidence="3 6">5.2.1.8</ecNumber>
    </recommendedName>
</protein>
<dbReference type="EMBL" id="LR593887">
    <property type="protein sequence ID" value="VTR96692.1"/>
    <property type="molecule type" value="Genomic_DNA"/>
</dbReference>
<evidence type="ECO:0000256" key="3">
    <source>
        <dbReference type="ARBA" id="ARBA00013194"/>
    </source>
</evidence>
<keyword evidence="4 6" id="KW-0697">Rotamase</keyword>
<keyword evidence="7" id="KW-0812">Transmembrane</keyword>
<evidence type="ECO:0000256" key="7">
    <source>
        <dbReference type="SAM" id="Phobius"/>
    </source>
</evidence>
<dbReference type="GO" id="GO:0003755">
    <property type="term" value="F:peptidyl-prolyl cis-trans isomerase activity"/>
    <property type="evidence" value="ECO:0007669"/>
    <property type="project" value="UniProtKB-KW"/>
</dbReference>
<evidence type="ECO:0000256" key="1">
    <source>
        <dbReference type="ARBA" id="ARBA00000971"/>
    </source>
</evidence>
<organism evidence="9">
    <name type="scientific">Tuwongella immobilis</name>
    <dbReference type="NCBI Taxonomy" id="692036"/>
    <lineage>
        <taxon>Bacteria</taxon>
        <taxon>Pseudomonadati</taxon>
        <taxon>Planctomycetota</taxon>
        <taxon>Planctomycetia</taxon>
        <taxon>Gemmatales</taxon>
        <taxon>Gemmataceae</taxon>
        <taxon>Tuwongella</taxon>
    </lineage>
</organism>